<comment type="caution">
    <text evidence="3">The sequence shown here is derived from an EMBL/GenBank/DDBJ whole genome shotgun (WGS) entry which is preliminary data.</text>
</comment>
<reference evidence="3 4" key="1">
    <citation type="submission" date="2014-02" db="EMBL/GenBank/DDBJ databases">
        <title>The genome sequence of Colletotrichum nymphaeae SA-01.</title>
        <authorList>
            <person name="Baroncelli R."/>
            <person name="Thon M.R."/>
        </authorList>
    </citation>
    <scope>NUCLEOTIDE SEQUENCE [LARGE SCALE GENOMIC DNA]</scope>
    <source>
        <strain evidence="3 4">SA-01</strain>
    </source>
</reference>
<proteinExistence type="predicted"/>
<dbReference type="OrthoDB" id="5213630at2759"/>
<keyword evidence="1" id="KW-0175">Coiled coil</keyword>
<name>A0A135UQ48_9PEZI</name>
<dbReference type="Proteomes" id="UP000070054">
    <property type="component" value="Unassembled WGS sequence"/>
</dbReference>
<organism evidence="3 4">
    <name type="scientific">Colletotrichum nymphaeae SA-01</name>
    <dbReference type="NCBI Taxonomy" id="1460502"/>
    <lineage>
        <taxon>Eukaryota</taxon>
        <taxon>Fungi</taxon>
        <taxon>Dikarya</taxon>
        <taxon>Ascomycota</taxon>
        <taxon>Pezizomycotina</taxon>
        <taxon>Sordariomycetes</taxon>
        <taxon>Hypocreomycetidae</taxon>
        <taxon>Glomerellales</taxon>
        <taxon>Glomerellaceae</taxon>
        <taxon>Colletotrichum</taxon>
        <taxon>Colletotrichum acutatum species complex</taxon>
    </lineage>
</organism>
<sequence>MAEHTQGRFMVIEDTEADSPIGMPEVEPREGRTPQPTNTDTPHEQMALSFGERLEAQPPRRHRIFRKSFFSKNLEVIRWEKKNVGGNDSMSYYQEHAFVIVGKARAALQAQRIEELSSRLRKCEEENQVLRKFLDEANDEAADTEEKLTWALERAADAEAELAQRESDHRDAMENLEQAYPRLSERIEKLESRLDECEEAKLKTQPLANSSKVSDESITAIWAKMQYNINYLANHVLTGCPSKRDLKGGSINDSCFLSSDGINDYIEQLQDEDMRPFVVEQYIWKTVIGRFFDLGIDGSYEKTWAGTIGMSFITCFEKLIALCNRRQLNPTKLLHGKAEIGETINQMVGVDQAEMLRVVQMEMVAFVIFIPNECPNYKAKNEKLEKYILKIFDDAVQLRGIFMASKAYFYPRWYKDKAGGARIRFDDKSMEAEGWEKEPLGDGNIVLCNISPGLVKVGTADGDSYDSDLLLVKARVVCD</sequence>
<accession>A0A135UQ48</accession>
<feature type="region of interest" description="Disordered" evidence="2">
    <location>
        <begin position="1"/>
        <end position="43"/>
    </location>
</feature>
<keyword evidence="4" id="KW-1185">Reference proteome</keyword>
<evidence type="ECO:0000313" key="3">
    <source>
        <dbReference type="EMBL" id="KXH62516.1"/>
    </source>
</evidence>
<dbReference type="EMBL" id="JEMN01000281">
    <property type="protein sequence ID" value="KXH62516.1"/>
    <property type="molecule type" value="Genomic_DNA"/>
</dbReference>
<gene>
    <name evidence="3" type="ORF">CNYM01_01727</name>
</gene>
<protein>
    <submittedName>
        <fullName evidence="3">Uncharacterized protein</fullName>
    </submittedName>
</protein>
<evidence type="ECO:0000256" key="2">
    <source>
        <dbReference type="SAM" id="MobiDB-lite"/>
    </source>
</evidence>
<dbReference type="SUPFAM" id="SSF57997">
    <property type="entry name" value="Tropomyosin"/>
    <property type="match status" value="1"/>
</dbReference>
<evidence type="ECO:0000313" key="4">
    <source>
        <dbReference type="Proteomes" id="UP000070054"/>
    </source>
</evidence>
<dbReference type="AlphaFoldDB" id="A0A135UQ48"/>
<feature type="coiled-coil region" evidence="1">
    <location>
        <begin position="106"/>
        <end position="200"/>
    </location>
</feature>
<evidence type="ECO:0000256" key="1">
    <source>
        <dbReference type="SAM" id="Coils"/>
    </source>
</evidence>